<dbReference type="STRING" id="1182545.A0A072NUM6"/>
<dbReference type="GO" id="GO:0000166">
    <property type="term" value="F:nucleotide binding"/>
    <property type="evidence" value="ECO:0007669"/>
    <property type="project" value="InterPro"/>
</dbReference>
<organism evidence="5 6">
    <name type="scientific">Exophiala aquamarina CBS 119918</name>
    <dbReference type="NCBI Taxonomy" id="1182545"/>
    <lineage>
        <taxon>Eukaryota</taxon>
        <taxon>Fungi</taxon>
        <taxon>Dikarya</taxon>
        <taxon>Ascomycota</taxon>
        <taxon>Pezizomycotina</taxon>
        <taxon>Eurotiomycetes</taxon>
        <taxon>Chaetothyriomycetidae</taxon>
        <taxon>Chaetothyriales</taxon>
        <taxon>Herpotrichiellaceae</taxon>
        <taxon>Exophiala</taxon>
    </lineage>
</organism>
<keyword evidence="6" id="KW-1185">Reference proteome</keyword>
<evidence type="ECO:0000259" key="4">
    <source>
        <dbReference type="Pfam" id="PF22725"/>
    </source>
</evidence>
<keyword evidence="2" id="KW-0560">Oxidoreductase</keyword>
<evidence type="ECO:0000256" key="1">
    <source>
        <dbReference type="ARBA" id="ARBA00010928"/>
    </source>
</evidence>
<dbReference type="Proteomes" id="UP000027920">
    <property type="component" value="Unassembled WGS sequence"/>
</dbReference>
<dbReference type="Gene3D" id="3.40.50.720">
    <property type="entry name" value="NAD(P)-binding Rossmann-like Domain"/>
    <property type="match status" value="1"/>
</dbReference>
<evidence type="ECO:0000256" key="2">
    <source>
        <dbReference type="ARBA" id="ARBA00023002"/>
    </source>
</evidence>
<dbReference type="InterPro" id="IPR000683">
    <property type="entry name" value="Gfo/Idh/MocA-like_OxRdtase_N"/>
</dbReference>
<dbReference type="SUPFAM" id="SSF51735">
    <property type="entry name" value="NAD(P)-binding Rossmann-fold domains"/>
    <property type="match status" value="1"/>
</dbReference>
<evidence type="ECO:0000313" key="6">
    <source>
        <dbReference type="Proteomes" id="UP000027920"/>
    </source>
</evidence>
<evidence type="ECO:0000313" key="5">
    <source>
        <dbReference type="EMBL" id="KEF51291.1"/>
    </source>
</evidence>
<dbReference type="OrthoDB" id="64915at2759"/>
<dbReference type="EMBL" id="AMGV01000025">
    <property type="protein sequence ID" value="KEF51291.1"/>
    <property type="molecule type" value="Genomic_DNA"/>
</dbReference>
<gene>
    <name evidence="5" type="ORF">A1O9_12641</name>
</gene>
<protein>
    <submittedName>
        <fullName evidence="5">Uncharacterized protein</fullName>
    </submittedName>
</protein>
<dbReference type="AlphaFoldDB" id="A0A072NUM6"/>
<proteinExistence type="inferred from homology"/>
<dbReference type="SUPFAM" id="SSF55347">
    <property type="entry name" value="Glyceraldehyde-3-phosphate dehydrogenase-like, C-terminal domain"/>
    <property type="match status" value="1"/>
</dbReference>
<dbReference type="GeneID" id="25287535"/>
<dbReference type="InterPro" id="IPR036291">
    <property type="entry name" value="NAD(P)-bd_dom_sf"/>
</dbReference>
<dbReference type="VEuPathDB" id="FungiDB:A1O9_12641"/>
<dbReference type="InterPro" id="IPR055170">
    <property type="entry name" value="GFO_IDH_MocA-like_dom"/>
</dbReference>
<dbReference type="Pfam" id="PF01408">
    <property type="entry name" value="GFO_IDH_MocA"/>
    <property type="match status" value="1"/>
</dbReference>
<dbReference type="PANTHER" id="PTHR43818:SF11">
    <property type="entry name" value="BCDNA.GH03377"/>
    <property type="match status" value="1"/>
</dbReference>
<dbReference type="RefSeq" id="XP_013253881.1">
    <property type="nucleotide sequence ID" value="XM_013398427.1"/>
</dbReference>
<feature type="domain" description="Gfo/Idh/MocA-like oxidoreductase N-terminal" evidence="3">
    <location>
        <begin position="53"/>
        <end position="137"/>
    </location>
</feature>
<accession>A0A072NUM6</accession>
<comment type="similarity">
    <text evidence="1">Belongs to the Gfo/Idh/MocA family.</text>
</comment>
<dbReference type="GO" id="GO:0016491">
    <property type="term" value="F:oxidoreductase activity"/>
    <property type="evidence" value="ECO:0007669"/>
    <property type="project" value="UniProtKB-KW"/>
</dbReference>
<evidence type="ECO:0000259" key="3">
    <source>
        <dbReference type="Pfam" id="PF01408"/>
    </source>
</evidence>
<dbReference type="Pfam" id="PF22725">
    <property type="entry name" value="GFO_IDH_MocA_C3"/>
    <property type="match status" value="1"/>
</dbReference>
<name>A0A072NUM6_9EURO</name>
<dbReference type="Gene3D" id="3.30.360.10">
    <property type="entry name" value="Dihydrodipicolinate Reductase, domain 2"/>
    <property type="match status" value="1"/>
</dbReference>
<dbReference type="InterPro" id="IPR050463">
    <property type="entry name" value="Gfo/Idh/MocA_oxidrdct_glycsds"/>
</dbReference>
<dbReference type="PANTHER" id="PTHR43818">
    <property type="entry name" value="BCDNA.GH03377"/>
    <property type="match status" value="1"/>
</dbReference>
<sequence length="387" mass="43118">MSANKERKIGVIMNGVTGRMGTNQHLVRSIVAIRSQGGLRLKDGTVVIPEPVLVGRNLDKLQQLAKDQGLQHITTDLEAELQRPENLIYFDAQTTGRRADAVKKAVAAGKNIYCEKPTAVSAEQAYDLYKVARDAGIKHGVVQDKLFLPGLLKLKGLIDSGFFGRILSVRGEFGYWVFDGLGPATPQRPSWNFRKEDDGGIISDMLCHWEYVIGNLFGEIKSVSCLGATHITERVDEQGKTYKCTADDSAYATFELKNGVIVHFNSSWAVRVRRDDLLTIQVDGTRGSAVAGLRDCLVQQDSVTPRPVWNPDIGSNIKYSDGWTKVPDYQVFENAFKAQWEQFLRHVLEDGPWDHDLLKGARGCLLTSTAIESGNQRRWLDIPEMLE</sequence>
<feature type="domain" description="GFO/IDH/MocA-like oxidoreductase" evidence="4">
    <location>
        <begin position="152"/>
        <end position="289"/>
    </location>
</feature>
<comment type="caution">
    <text evidence="5">The sequence shown here is derived from an EMBL/GenBank/DDBJ whole genome shotgun (WGS) entry which is preliminary data.</text>
</comment>
<reference evidence="5 6" key="1">
    <citation type="submission" date="2013-03" db="EMBL/GenBank/DDBJ databases">
        <title>The Genome Sequence of Exophiala aquamarina CBS 119918.</title>
        <authorList>
            <consortium name="The Broad Institute Genomics Platform"/>
            <person name="Cuomo C."/>
            <person name="de Hoog S."/>
            <person name="Gorbushina A."/>
            <person name="Walker B."/>
            <person name="Young S.K."/>
            <person name="Zeng Q."/>
            <person name="Gargeya S."/>
            <person name="Fitzgerald M."/>
            <person name="Haas B."/>
            <person name="Abouelleil A."/>
            <person name="Allen A.W."/>
            <person name="Alvarado L."/>
            <person name="Arachchi H.M."/>
            <person name="Berlin A.M."/>
            <person name="Chapman S.B."/>
            <person name="Gainer-Dewar J."/>
            <person name="Goldberg J."/>
            <person name="Griggs A."/>
            <person name="Gujja S."/>
            <person name="Hansen M."/>
            <person name="Howarth C."/>
            <person name="Imamovic A."/>
            <person name="Ireland A."/>
            <person name="Larimer J."/>
            <person name="McCowan C."/>
            <person name="Murphy C."/>
            <person name="Pearson M."/>
            <person name="Poon T.W."/>
            <person name="Priest M."/>
            <person name="Roberts A."/>
            <person name="Saif S."/>
            <person name="Shea T."/>
            <person name="Sisk P."/>
            <person name="Sykes S."/>
            <person name="Wortman J."/>
            <person name="Nusbaum C."/>
            <person name="Birren B."/>
        </authorList>
    </citation>
    <scope>NUCLEOTIDE SEQUENCE [LARGE SCALE GENOMIC DNA]</scope>
    <source>
        <strain evidence="5 6">CBS 119918</strain>
    </source>
</reference>
<dbReference type="HOGENOM" id="CLU_060076_0_0_1"/>